<comment type="caution">
    <text evidence="1">The sequence shown here is derived from an EMBL/GenBank/DDBJ whole genome shotgun (WGS) entry which is preliminary data.</text>
</comment>
<evidence type="ECO:0000313" key="2">
    <source>
        <dbReference type="Proteomes" id="UP000630923"/>
    </source>
</evidence>
<evidence type="ECO:0000313" key="1">
    <source>
        <dbReference type="EMBL" id="GHF13740.1"/>
    </source>
</evidence>
<name>A0A919AKZ7_9PROT</name>
<protein>
    <submittedName>
        <fullName evidence="1">Uncharacterized protein</fullName>
    </submittedName>
</protein>
<dbReference type="Proteomes" id="UP000630923">
    <property type="component" value="Unassembled WGS sequence"/>
</dbReference>
<sequence length="70" mass="7768">MIRCPVAEGDVTTSLPCMALATAAPPKEPTAKSPAKTIMSFTKFDTKSTAHNHKRYFLVYTYVYRPKSCP</sequence>
<dbReference type="EMBL" id="BNCI01000001">
    <property type="protein sequence ID" value="GHF13740.1"/>
    <property type="molecule type" value="Genomic_DNA"/>
</dbReference>
<reference evidence="1" key="1">
    <citation type="journal article" date="2014" name="Int. J. Syst. Evol. Microbiol.">
        <title>Complete genome sequence of Corynebacterium casei LMG S-19264T (=DSM 44701T), isolated from a smear-ripened cheese.</title>
        <authorList>
            <consortium name="US DOE Joint Genome Institute (JGI-PGF)"/>
            <person name="Walter F."/>
            <person name="Albersmeier A."/>
            <person name="Kalinowski J."/>
            <person name="Ruckert C."/>
        </authorList>
    </citation>
    <scope>NUCLEOTIDE SEQUENCE</scope>
    <source>
        <strain evidence="1">KCTC 42590</strain>
    </source>
</reference>
<organism evidence="1 2">
    <name type="scientific">Kordiimonas sediminis</name>
    <dbReference type="NCBI Taxonomy" id="1735581"/>
    <lineage>
        <taxon>Bacteria</taxon>
        <taxon>Pseudomonadati</taxon>
        <taxon>Pseudomonadota</taxon>
        <taxon>Alphaproteobacteria</taxon>
        <taxon>Kordiimonadales</taxon>
        <taxon>Kordiimonadaceae</taxon>
        <taxon>Kordiimonas</taxon>
    </lineage>
</organism>
<dbReference type="AlphaFoldDB" id="A0A919AKZ7"/>
<keyword evidence="2" id="KW-1185">Reference proteome</keyword>
<accession>A0A919AKZ7</accession>
<reference evidence="1" key="2">
    <citation type="submission" date="2020-09" db="EMBL/GenBank/DDBJ databases">
        <authorList>
            <person name="Sun Q."/>
            <person name="Kim S."/>
        </authorList>
    </citation>
    <scope>NUCLEOTIDE SEQUENCE</scope>
    <source>
        <strain evidence="1">KCTC 42590</strain>
    </source>
</reference>
<gene>
    <name evidence="1" type="ORF">GCM10017044_04780</name>
</gene>
<proteinExistence type="predicted"/>